<feature type="signal peptide" evidence="1">
    <location>
        <begin position="1"/>
        <end position="24"/>
    </location>
</feature>
<dbReference type="EMBL" id="WTYH01000001">
    <property type="protein sequence ID" value="MXO93946.1"/>
    <property type="molecule type" value="Genomic_DNA"/>
</dbReference>
<feature type="chain" id="PRO_5032649931" evidence="1">
    <location>
        <begin position="25"/>
        <end position="218"/>
    </location>
</feature>
<gene>
    <name evidence="2" type="ORF">GRI62_10075</name>
</gene>
<reference evidence="2 3" key="1">
    <citation type="submission" date="2019-12" db="EMBL/GenBank/DDBJ databases">
        <title>Genomic-based taxomic classification of the family Erythrobacteraceae.</title>
        <authorList>
            <person name="Xu L."/>
        </authorList>
    </citation>
    <scope>NUCLEOTIDE SEQUENCE [LARGE SCALE GENOMIC DNA]</scope>
    <source>
        <strain evidence="2 3">RC4-10-4</strain>
    </source>
</reference>
<sequence>MNRRHFLTSAACATVAVHAVPALARQAGGPAIDWQIGPVIRGRNYSVGMPDHPTAAGRGWYFDFPGPRASDGHVHYITRPAGPLGGARGIRFRYRIDARRGARFVPQETPDLPGTVSLYLQAAGDDWRGRGRSEFARWYSPNETMFELSPGEHEHTVMFDANWISVMGSDRQRNPREFAAMLGSAGTIGLTFGSRMFRGHGVFATMPARFTLLDFTVF</sequence>
<proteinExistence type="predicted"/>
<comment type="caution">
    <text evidence="2">The sequence shown here is derived from an EMBL/GenBank/DDBJ whole genome shotgun (WGS) entry which is preliminary data.</text>
</comment>
<keyword evidence="1" id="KW-0732">Signal</keyword>
<accession>A0A845A480</accession>
<dbReference type="RefSeq" id="WP_131453225.1">
    <property type="nucleotide sequence ID" value="NZ_BMJK01000001.1"/>
</dbReference>
<dbReference type="Proteomes" id="UP000460626">
    <property type="component" value="Unassembled WGS sequence"/>
</dbReference>
<keyword evidence="3" id="KW-1185">Reference proteome</keyword>
<name>A0A845A480_9SPHN</name>
<protein>
    <submittedName>
        <fullName evidence="2">Uncharacterized protein</fullName>
    </submittedName>
</protein>
<dbReference type="OrthoDB" id="7447024at2"/>
<evidence type="ECO:0000256" key="1">
    <source>
        <dbReference type="SAM" id="SignalP"/>
    </source>
</evidence>
<evidence type="ECO:0000313" key="2">
    <source>
        <dbReference type="EMBL" id="MXO93946.1"/>
    </source>
</evidence>
<organism evidence="2 3">
    <name type="scientific">Aurantiacibacter arachoides</name>
    <dbReference type="NCBI Taxonomy" id="1850444"/>
    <lineage>
        <taxon>Bacteria</taxon>
        <taxon>Pseudomonadati</taxon>
        <taxon>Pseudomonadota</taxon>
        <taxon>Alphaproteobacteria</taxon>
        <taxon>Sphingomonadales</taxon>
        <taxon>Erythrobacteraceae</taxon>
        <taxon>Aurantiacibacter</taxon>
    </lineage>
</organism>
<dbReference type="AlphaFoldDB" id="A0A845A480"/>
<evidence type="ECO:0000313" key="3">
    <source>
        <dbReference type="Proteomes" id="UP000460626"/>
    </source>
</evidence>